<dbReference type="Proteomes" id="UP000469452">
    <property type="component" value="Unassembled WGS sequence"/>
</dbReference>
<evidence type="ECO:0000259" key="1">
    <source>
        <dbReference type="Pfam" id="PF13358"/>
    </source>
</evidence>
<protein>
    <recommendedName>
        <fullName evidence="1">Tc1-like transposase DDE domain-containing protein</fullName>
    </recommendedName>
</protein>
<dbReference type="InterPro" id="IPR036397">
    <property type="entry name" value="RNaseH_sf"/>
</dbReference>
<dbReference type="EMBL" id="VJMI01019123">
    <property type="protein sequence ID" value="KAF0708190.1"/>
    <property type="molecule type" value="Genomic_DNA"/>
</dbReference>
<organism evidence="2 3">
    <name type="scientific">Aphanomyces astaci</name>
    <name type="common">Crayfish plague agent</name>
    <dbReference type="NCBI Taxonomy" id="112090"/>
    <lineage>
        <taxon>Eukaryota</taxon>
        <taxon>Sar</taxon>
        <taxon>Stramenopiles</taxon>
        <taxon>Oomycota</taxon>
        <taxon>Saprolegniomycetes</taxon>
        <taxon>Saprolegniales</taxon>
        <taxon>Verrucalvaceae</taxon>
        <taxon>Aphanomyces</taxon>
    </lineage>
</organism>
<dbReference type="GO" id="GO:0003676">
    <property type="term" value="F:nucleic acid binding"/>
    <property type="evidence" value="ECO:0007669"/>
    <property type="project" value="InterPro"/>
</dbReference>
<dbReference type="VEuPathDB" id="FungiDB:H257_05961"/>
<gene>
    <name evidence="2" type="ORF">AaE_013314</name>
</gene>
<feature type="domain" description="Tc1-like transposase DDE" evidence="1">
    <location>
        <begin position="12"/>
        <end position="109"/>
    </location>
</feature>
<proteinExistence type="predicted"/>
<sequence>MVWGAFSGSCVSEFAFLEGSQTAEKYVDTLANYLFPFGHEFYGEPFTFMQDGASIYREHRTMEFLAEHNVQLFDHPALSPDLNPIENVWGVLGRAVYANGRQFTTKTELIVAIKRSNLGRPYLLTLAKSMPNCCVDVILAQGAKVDY</sequence>
<comment type="caution">
    <text evidence="2">The sequence shown here is derived from an EMBL/GenBank/DDBJ whole genome shotgun (WGS) entry which is preliminary data.</text>
</comment>
<dbReference type="AlphaFoldDB" id="A0A6A4ZKQ1"/>
<evidence type="ECO:0000313" key="2">
    <source>
        <dbReference type="EMBL" id="KAF0708190.1"/>
    </source>
</evidence>
<dbReference type="Gene3D" id="3.30.420.10">
    <property type="entry name" value="Ribonuclease H-like superfamily/Ribonuclease H"/>
    <property type="match status" value="1"/>
</dbReference>
<accession>A0A6A4ZKQ1</accession>
<name>A0A6A4ZKQ1_APHAT</name>
<dbReference type="InterPro" id="IPR038717">
    <property type="entry name" value="Tc1-like_DDE_dom"/>
</dbReference>
<dbReference type="Pfam" id="PF13358">
    <property type="entry name" value="DDE_3"/>
    <property type="match status" value="1"/>
</dbReference>
<evidence type="ECO:0000313" key="3">
    <source>
        <dbReference type="Proteomes" id="UP000469452"/>
    </source>
</evidence>
<reference evidence="2 3" key="1">
    <citation type="submission" date="2019-06" db="EMBL/GenBank/DDBJ databases">
        <title>Genomics analysis of Aphanomyces spp. identifies a new class of oomycete effector associated with host adaptation.</title>
        <authorList>
            <person name="Gaulin E."/>
        </authorList>
    </citation>
    <scope>NUCLEOTIDE SEQUENCE [LARGE SCALE GENOMIC DNA]</scope>
    <source>
        <strain evidence="2 3">E</strain>
    </source>
</reference>